<gene>
    <name evidence="2" type="ORF">PSI9734_00600</name>
</gene>
<dbReference type="Proteomes" id="UP000481517">
    <property type="component" value="Unassembled WGS sequence"/>
</dbReference>
<dbReference type="AlphaFoldDB" id="A0A6S6WQL3"/>
<evidence type="ECO:0000256" key="1">
    <source>
        <dbReference type="SAM" id="Phobius"/>
    </source>
</evidence>
<feature type="transmembrane region" description="Helical" evidence="1">
    <location>
        <begin position="180"/>
        <end position="198"/>
    </location>
</feature>
<keyword evidence="1" id="KW-1133">Transmembrane helix</keyword>
<name>A0A6S6WQL3_9GAMM</name>
<reference evidence="2 3" key="1">
    <citation type="submission" date="2020-02" db="EMBL/GenBank/DDBJ databases">
        <authorList>
            <person name="Rodrigo-Torres L."/>
            <person name="Arahal R. D."/>
            <person name="Lucena T."/>
        </authorList>
    </citation>
    <scope>NUCLEOTIDE SEQUENCE [LARGE SCALE GENOMIC DNA]</scope>
    <source>
        <strain evidence="2 3">CECT 9734</strain>
    </source>
</reference>
<accession>A0A6S6WQL3</accession>
<dbReference type="InterPro" id="IPR021296">
    <property type="entry name" value="DUF2868"/>
</dbReference>
<feature type="transmembrane region" description="Helical" evidence="1">
    <location>
        <begin position="253"/>
        <end position="277"/>
    </location>
</feature>
<dbReference type="RefSeq" id="WP_173919612.1">
    <property type="nucleotide sequence ID" value="NZ_CADCXY010000001.1"/>
</dbReference>
<dbReference type="Pfam" id="PF11067">
    <property type="entry name" value="DUF2868"/>
    <property type="match status" value="1"/>
</dbReference>
<proteinExistence type="predicted"/>
<keyword evidence="1" id="KW-0472">Membrane</keyword>
<keyword evidence="1" id="KW-0812">Transmembrane</keyword>
<evidence type="ECO:0000313" key="2">
    <source>
        <dbReference type="EMBL" id="CAB0150027.1"/>
    </source>
</evidence>
<protein>
    <submittedName>
        <fullName evidence="2">Putative membrane protein</fullName>
    </submittedName>
</protein>
<keyword evidence="3" id="KW-1185">Reference proteome</keyword>
<feature type="transmembrane region" description="Helical" evidence="1">
    <location>
        <begin position="98"/>
        <end position="120"/>
    </location>
</feature>
<feature type="transmembrane region" description="Helical" evidence="1">
    <location>
        <begin position="71"/>
        <end position="92"/>
    </location>
</feature>
<sequence>MVFSRFEQFWLAEYQRQQDQTDLPKQVQAFDLRQLDPQQSPSQQLLTRATTIAKHSGVAASLAAWRQHLRLITLCFVLVALVLGSLASQAVLSQPQPLSLLFALILLLLPNAVMLLVWLVTHFKASKPRGIAALGFSVSGWFRRKFSSDERAEGLRQAWLQNVYDHGLLKPFIALTSHGFWFLISLSSWLTLLFYLSFNDYQFHWATTILSAPQLVTIAEQLNSLPSLFLNSQVPLPNETLTDASFANLAGRWLATCVLIYAVLPRALLMIFSWLWLELRRRQMQLDTSKAGHFAILQLLQKQHQQPKVVDADQGNTSEQLSFSYAAQGKGTRSASLDYEANDKWQAEPPHDYVGVLDSRARKQEFVAELKANPRQHVDVRVAANLTPDRASMALLAAIAQGTVELSVQLVCSDGSTYLQQWQRLLDSHGVPHVTL</sequence>
<evidence type="ECO:0000313" key="3">
    <source>
        <dbReference type="Proteomes" id="UP000481517"/>
    </source>
</evidence>
<dbReference type="EMBL" id="CADCXY010000001">
    <property type="protein sequence ID" value="CAB0150027.1"/>
    <property type="molecule type" value="Genomic_DNA"/>
</dbReference>
<organism evidence="2 3">
    <name type="scientific">Pseudidiomarina piscicola</name>
    <dbReference type="NCBI Taxonomy" id="2614830"/>
    <lineage>
        <taxon>Bacteria</taxon>
        <taxon>Pseudomonadati</taxon>
        <taxon>Pseudomonadota</taxon>
        <taxon>Gammaproteobacteria</taxon>
        <taxon>Alteromonadales</taxon>
        <taxon>Idiomarinaceae</taxon>
        <taxon>Pseudidiomarina</taxon>
    </lineage>
</organism>